<organism evidence="2 3">
    <name type="scientific">Lichtheimia ornata</name>
    <dbReference type="NCBI Taxonomy" id="688661"/>
    <lineage>
        <taxon>Eukaryota</taxon>
        <taxon>Fungi</taxon>
        <taxon>Fungi incertae sedis</taxon>
        <taxon>Mucoromycota</taxon>
        <taxon>Mucoromycotina</taxon>
        <taxon>Mucoromycetes</taxon>
        <taxon>Mucorales</taxon>
        <taxon>Lichtheimiaceae</taxon>
        <taxon>Lichtheimia</taxon>
    </lineage>
</organism>
<name>A0AAD7V399_9FUNG</name>
<dbReference type="EMBL" id="JARTCD010000027">
    <property type="protein sequence ID" value="KAJ8658045.1"/>
    <property type="molecule type" value="Genomic_DNA"/>
</dbReference>
<evidence type="ECO:0000256" key="1">
    <source>
        <dbReference type="SAM" id="Coils"/>
    </source>
</evidence>
<sequence>MDIWVSLHVGYSTNYFSSGAWILQGRTYHCTPCHDQATTSTAFLSTGTPYYVITFEHHLHGRLQHQTTAFIPFGEPKRYLASIFLLTHILTRLHATHQSYQHQPQGIWEVEQATCEVEQATCEVEQATCEVEQATCEVEHAISEVNQATARSGTTYLRSGTVDSETS</sequence>
<dbReference type="Proteomes" id="UP001234581">
    <property type="component" value="Unassembled WGS sequence"/>
</dbReference>
<dbReference type="AlphaFoldDB" id="A0AAD7V399"/>
<proteinExistence type="predicted"/>
<dbReference type="GeneID" id="83213727"/>
<dbReference type="RefSeq" id="XP_058342958.1">
    <property type="nucleotide sequence ID" value="XM_058486346.1"/>
</dbReference>
<evidence type="ECO:0000313" key="3">
    <source>
        <dbReference type="Proteomes" id="UP001234581"/>
    </source>
</evidence>
<accession>A0AAD7V399</accession>
<gene>
    <name evidence="2" type="ORF">O0I10_006316</name>
</gene>
<protein>
    <submittedName>
        <fullName evidence="2">Uncharacterized protein</fullName>
    </submittedName>
</protein>
<keyword evidence="3" id="KW-1185">Reference proteome</keyword>
<reference evidence="2 3" key="1">
    <citation type="submission" date="2023-03" db="EMBL/GenBank/DDBJ databases">
        <title>Genome sequence of Lichtheimia ornata CBS 291.66.</title>
        <authorList>
            <person name="Mohabir J.T."/>
            <person name="Shea T.P."/>
            <person name="Kurbessoian T."/>
            <person name="Berby B."/>
            <person name="Fontaine J."/>
            <person name="Livny J."/>
            <person name="Gnirke A."/>
            <person name="Stajich J.E."/>
            <person name="Cuomo C.A."/>
        </authorList>
    </citation>
    <scope>NUCLEOTIDE SEQUENCE [LARGE SCALE GENOMIC DNA]</scope>
    <source>
        <strain evidence="2">CBS 291.66</strain>
    </source>
</reference>
<comment type="caution">
    <text evidence="2">The sequence shown here is derived from an EMBL/GenBank/DDBJ whole genome shotgun (WGS) entry which is preliminary data.</text>
</comment>
<feature type="coiled-coil region" evidence="1">
    <location>
        <begin position="110"/>
        <end position="151"/>
    </location>
</feature>
<evidence type="ECO:0000313" key="2">
    <source>
        <dbReference type="EMBL" id="KAJ8658045.1"/>
    </source>
</evidence>
<keyword evidence="1" id="KW-0175">Coiled coil</keyword>